<keyword evidence="2" id="KW-1185">Reference proteome</keyword>
<protein>
    <submittedName>
        <fullName evidence="1">Uncharacterized protein</fullName>
    </submittedName>
</protein>
<sequence>MNLIIELLITPLKISNVDFKLILLLAIEVEVVFGDSVFDWKVVFVFIGVSPNGTWRYIYIVPITKLIRMFHLICSRFQVDSFQNEHKNINFPSVVTRFMISNARNIDIRYIVSVFIFILTFNDRTCNICVRKLYDSCYRCKKTSYSETPSSSSRVLNTWGMLILLRFVNLKELVKSQLQFLKTKLVKIYIKTDEFCKFVSLLSSRLNNYKLLPCNLKLVLPLKLYYFFNNLLPDTYLGQTLYKKKMIEIGWFSKIGSLLPNSFKINFHMVSR</sequence>
<gene>
    <name evidence="1" type="ORF">AGLY_001915</name>
</gene>
<dbReference type="EMBL" id="VYZN01000004">
    <property type="protein sequence ID" value="KAE9543937.1"/>
    <property type="molecule type" value="Genomic_DNA"/>
</dbReference>
<proteinExistence type="predicted"/>
<reference evidence="1 2" key="1">
    <citation type="submission" date="2019-08" db="EMBL/GenBank/DDBJ databases">
        <title>The genome of the soybean aphid Biotype 1, its phylome, world population structure and adaptation to the North American continent.</title>
        <authorList>
            <person name="Giordano R."/>
            <person name="Donthu R.K."/>
            <person name="Hernandez A.G."/>
            <person name="Wright C.L."/>
            <person name="Zimin A.V."/>
        </authorList>
    </citation>
    <scope>NUCLEOTIDE SEQUENCE [LARGE SCALE GENOMIC DNA]</scope>
    <source>
        <tissue evidence="1">Whole aphids</tissue>
    </source>
</reference>
<organism evidence="1 2">
    <name type="scientific">Aphis glycines</name>
    <name type="common">Soybean aphid</name>
    <dbReference type="NCBI Taxonomy" id="307491"/>
    <lineage>
        <taxon>Eukaryota</taxon>
        <taxon>Metazoa</taxon>
        <taxon>Ecdysozoa</taxon>
        <taxon>Arthropoda</taxon>
        <taxon>Hexapoda</taxon>
        <taxon>Insecta</taxon>
        <taxon>Pterygota</taxon>
        <taxon>Neoptera</taxon>
        <taxon>Paraneoptera</taxon>
        <taxon>Hemiptera</taxon>
        <taxon>Sternorrhyncha</taxon>
        <taxon>Aphidomorpha</taxon>
        <taxon>Aphidoidea</taxon>
        <taxon>Aphididae</taxon>
        <taxon>Aphidini</taxon>
        <taxon>Aphis</taxon>
        <taxon>Aphis</taxon>
    </lineage>
</organism>
<dbReference type="AlphaFoldDB" id="A0A6G0U4Q2"/>
<evidence type="ECO:0000313" key="1">
    <source>
        <dbReference type="EMBL" id="KAE9543937.1"/>
    </source>
</evidence>
<comment type="caution">
    <text evidence="1">The sequence shown here is derived from an EMBL/GenBank/DDBJ whole genome shotgun (WGS) entry which is preliminary data.</text>
</comment>
<name>A0A6G0U4Q2_APHGL</name>
<evidence type="ECO:0000313" key="2">
    <source>
        <dbReference type="Proteomes" id="UP000475862"/>
    </source>
</evidence>
<dbReference type="Proteomes" id="UP000475862">
    <property type="component" value="Unassembled WGS sequence"/>
</dbReference>
<accession>A0A6G0U4Q2</accession>